<feature type="region of interest" description="Disordered" evidence="9">
    <location>
        <begin position="372"/>
        <end position="399"/>
    </location>
</feature>
<evidence type="ECO:0000256" key="3">
    <source>
        <dbReference type="ARBA" id="ARBA00022692"/>
    </source>
</evidence>
<sequence length="951" mass="100295">MKRLAIHAGVLSIALATTWVAWSELCAWVVTFYQIVVFLAGALSGAGLLLFIQFKVLFGGRKTRPVSTDSRNFEGLEANLDPLDVSLNATNDATATPAEAEVKTAQQGYIFLVPCSLVRNVSSAPPPAAQRFAKLRGNQLLLTGSEQATNAVTVDLTNCTVEIVPDPGHKHVNSLRRKLPLLLVESSGRHLARGESKLYIYLKSGSAKEAWYQSLMSALNAEGEAARAVHDAKKFPAYGREAIALAMVYNTQGEGAHMLNVMLARIWYDLHRNPSVAAKLRTHFQRKVDRFNVPAFIRGMHLDRFRIGNIPVTVTSVRAVPPEELTSVDAGHPGGAMENLACFDLSICYKGKFSFALSTNIDLKQAASGFTGGANPEAEAPMTKESESEQPKASTWAGRANATKERIKMLAGKAAEKVAERLSDIPLTLDVHVTSLQGNLRVWISPPPSDRMWVGFMEEPNMEMVANPLVGARGIKHTKVASKVSQWVVGKLRGMISNLYVLPACTDMRVPGLLGCPGLQDRVAVPRALPESTTPQSESEPSSPTCVDNQAPSPFSTPMATPMDNPIPSPNGGLTPSGKPGGNKFIAAFKAAYRSGSNPDKSGGAEKPSASSRETSGAAKAEGSASSALAAATADGMEAVRSGEDAAVAEELCCSHSEAAVGSLGEGGELAEQKLLDQRLEDAAPNLLGGSLAASEEAQGELASQPSTPPRSFAAAEDSTEDQGDPAEQLQPGLPMLNMGEANNDDFVARTPVKGGDPSEDRPLSATSSVSAPDSPDAFVTPMKGNNAWMVDNELFDAPASAVASPEKGASQSPAVPSVVVRRTPVGGKPLGVNVLELEIPPVPVALDPAACAGDDVEPVSPERSTGAPDSPDGSSALPREEGQQFGGKLRAQLTRSAMTSMAAQAKQRLQEKSRTAVPFLEAQRQRARQILATRKNPPSSANGTPGEGGP</sequence>
<protein>
    <recommendedName>
        <fullName evidence="11">SMP-LTD domain-containing protein</fullName>
    </recommendedName>
</protein>
<accession>A0AAE0GV81</accession>
<dbReference type="Proteomes" id="UP001190700">
    <property type="component" value="Unassembled WGS sequence"/>
</dbReference>
<feature type="region of interest" description="Disordered" evidence="9">
    <location>
        <begin position="596"/>
        <end position="625"/>
    </location>
</feature>
<feature type="region of interest" description="Disordered" evidence="9">
    <location>
        <begin position="687"/>
        <end position="783"/>
    </location>
</feature>
<evidence type="ECO:0000313" key="13">
    <source>
        <dbReference type="Proteomes" id="UP001190700"/>
    </source>
</evidence>
<keyword evidence="3 10" id="KW-0812">Transmembrane</keyword>
<feature type="region of interest" description="Disordered" evidence="9">
    <location>
        <begin position="529"/>
        <end position="581"/>
    </location>
</feature>
<keyword evidence="13" id="KW-1185">Reference proteome</keyword>
<dbReference type="EMBL" id="LGRX02002198">
    <property type="protein sequence ID" value="KAK3284693.1"/>
    <property type="molecule type" value="Genomic_DNA"/>
</dbReference>
<keyword evidence="5 10" id="KW-1133">Transmembrane helix</keyword>
<dbReference type="PROSITE" id="PS51847">
    <property type="entry name" value="SMP"/>
    <property type="match status" value="1"/>
</dbReference>
<keyword evidence="2" id="KW-0813">Transport</keyword>
<evidence type="ECO:0000256" key="6">
    <source>
        <dbReference type="ARBA" id="ARBA00023055"/>
    </source>
</evidence>
<reference evidence="12 13" key="1">
    <citation type="journal article" date="2015" name="Genome Biol. Evol.">
        <title>Comparative Genomics of a Bacterivorous Green Alga Reveals Evolutionary Causalities and Consequences of Phago-Mixotrophic Mode of Nutrition.</title>
        <authorList>
            <person name="Burns J.A."/>
            <person name="Paasch A."/>
            <person name="Narechania A."/>
            <person name="Kim E."/>
        </authorList>
    </citation>
    <scope>NUCLEOTIDE SEQUENCE [LARGE SCALE GENOMIC DNA]</scope>
    <source>
        <strain evidence="12 13">PLY_AMNH</strain>
    </source>
</reference>
<keyword evidence="6" id="KW-0445">Lipid transport</keyword>
<dbReference type="PANTHER" id="PTHR13466">
    <property type="entry name" value="TEX2 PROTEIN-RELATED"/>
    <property type="match status" value="1"/>
</dbReference>
<dbReference type="GO" id="GO:0006869">
    <property type="term" value="P:lipid transport"/>
    <property type="evidence" value="ECO:0007669"/>
    <property type="project" value="UniProtKB-KW"/>
</dbReference>
<dbReference type="Pfam" id="PF23065">
    <property type="entry name" value="PH_SMPa"/>
    <property type="match status" value="1"/>
</dbReference>
<name>A0AAE0GV81_9CHLO</name>
<gene>
    <name evidence="12" type="ORF">CYMTET_7675</name>
</gene>
<dbReference type="PANTHER" id="PTHR13466:SF0">
    <property type="entry name" value="SMP-LTD DOMAIN-CONTAINING PROTEIN"/>
    <property type="match status" value="1"/>
</dbReference>
<feature type="region of interest" description="Disordered" evidence="9">
    <location>
        <begin position="848"/>
        <end position="951"/>
    </location>
</feature>
<keyword evidence="7" id="KW-0446">Lipid-binding</keyword>
<comment type="caution">
    <text evidence="12">The sequence shown here is derived from an EMBL/GenBank/DDBJ whole genome shotgun (WGS) entry which is preliminary data.</text>
</comment>
<evidence type="ECO:0000256" key="2">
    <source>
        <dbReference type="ARBA" id="ARBA00022448"/>
    </source>
</evidence>
<dbReference type="InterPro" id="IPR057080">
    <property type="entry name" value="PH_SMPa"/>
</dbReference>
<evidence type="ECO:0000259" key="11">
    <source>
        <dbReference type="PROSITE" id="PS51847"/>
    </source>
</evidence>
<feature type="domain" description="SMP-LTD" evidence="11">
    <location>
        <begin position="252"/>
        <end position="511"/>
    </location>
</feature>
<proteinExistence type="predicted"/>
<dbReference type="CDD" id="cd21675">
    <property type="entry name" value="SMP_TEX2"/>
    <property type="match status" value="1"/>
</dbReference>
<evidence type="ECO:0000256" key="9">
    <source>
        <dbReference type="SAM" id="MobiDB-lite"/>
    </source>
</evidence>
<evidence type="ECO:0000256" key="10">
    <source>
        <dbReference type="SAM" id="Phobius"/>
    </source>
</evidence>
<evidence type="ECO:0000256" key="4">
    <source>
        <dbReference type="ARBA" id="ARBA00022824"/>
    </source>
</evidence>
<evidence type="ECO:0000256" key="1">
    <source>
        <dbReference type="ARBA" id="ARBA00004586"/>
    </source>
</evidence>
<feature type="compositionally biased region" description="Low complexity" evidence="9">
    <location>
        <begin position="614"/>
        <end position="625"/>
    </location>
</feature>
<feature type="transmembrane region" description="Helical" evidence="10">
    <location>
        <begin position="33"/>
        <end position="54"/>
    </location>
</feature>
<feature type="compositionally biased region" description="Polar residues" evidence="9">
    <location>
        <begin position="546"/>
        <end position="559"/>
    </location>
</feature>
<dbReference type="AlphaFoldDB" id="A0AAE0GV81"/>
<evidence type="ECO:0000256" key="7">
    <source>
        <dbReference type="ARBA" id="ARBA00023121"/>
    </source>
</evidence>
<evidence type="ECO:0000256" key="8">
    <source>
        <dbReference type="ARBA" id="ARBA00023136"/>
    </source>
</evidence>
<comment type="subcellular location">
    <subcellularLocation>
        <location evidence="1">Endoplasmic reticulum membrane</location>
    </subcellularLocation>
</comment>
<feature type="compositionally biased region" description="Low complexity" evidence="9">
    <location>
        <begin position="530"/>
        <end position="545"/>
    </location>
</feature>
<keyword evidence="8 10" id="KW-0472">Membrane</keyword>
<dbReference type="GO" id="GO:0008289">
    <property type="term" value="F:lipid binding"/>
    <property type="evidence" value="ECO:0007669"/>
    <property type="project" value="UniProtKB-KW"/>
</dbReference>
<keyword evidence="4" id="KW-0256">Endoplasmic reticulum</keyword>
<dbReference type="InterPro" id="IPR031468">
    <property type="entry name" value="SMP_LBD"/>
</dbReference>
<feature type="compositionally biased region" description="Polar residues" evidence="9">
    <location>
        <begin position="894"/>
        <end position="903"/>
    </location>
</feature>
<evidence type="ECO:0000313" key="12">
    <source>
        <dbReference type="EMBL" id="KAK3284693.1"/>
    </source>
</evidence>
<organism evidence="12 13">
    <name type="scientific">Cymbomonas tetramitiformis</name>
    <dbReference type="NCBI Taxonomy" id="36881"/>
    <lineage>
        <taxon>Eukaryota</taxon>
        <taxon>Viridiplantae</taxon>
        <taxon>Chlorophyta</taxon>
        <taxon>Pyramimonadophyceae</taxon>
        <taxon>Pyramimonadales</taxon>
        <taxon>Pyramimonadaceae</taxon>
        <taxon>Cymbomonas</taxon>
    </lineage>
</organism>
<evidence type="ECO:0000256" key="5">
    <source>
        <dbReference type="ARBA" id="ARBA00022989"/>
    </source>
</evidence>
<dbReference type="GO" id="GO:0005789">
    <property type="term" value="C:endoplasmic reticulum membrane"/>
    <property type="evidence" value="ECO:0007669"/>
    <property type="project" value="UniProtKB-SubCell"/>
</dbReference>